<evidence type="ECO:0000313" key="4">
    <source>
        <dbReference type="Proteomes" id="UP000738325"/>
    </source>
</evidence>
<organism evidence="3 4">
    <name type="scientific">Dissophora globulifera</name>
    <dbReference type="NCBI Taxonomy" id="979702"/>
    <lineage>
        <taxon>Eukaryota</taxon>
        <taxon>Fungi</taxon>
        <taxon>Fungi incertae sedis</taxon>
        <taxon>Mucoromycota</taxon>
        <taxon>Mortierellomycotina</taxon>
        <taxon>Mortierellomycetes</taxon>
        <taxon>Mortierellales</taxon>
        <taxon>Mortierellaceae</taxon>
        <taxon>Dissophora</taxon>
    </lineage>
</organism>
<dbReference type="OrthoDB" id="202840at2759"/>
<name>A0A9P6UNP1_9FUNG</name>
<protein>
    <recommendedName>
        <fullName evidence="5">Glutathione S-transferase</fullName>
    </recommendedName>
</protein>
<dbReference type="GO" id="GO:0005737">
    <property type="term" value="C:cytoplasm"/>
    <property type="evidence" value="ECO:0007669"/>
    <property type="project" value="TreeGrafter"/>
</dbReference>
<reference evidence="3" key="1">
    <citation type="journal article" date="2020" name="Fungal Divers.">
        <title>Resolving the Mortierellaceae phylogeny through synthesis of multi-gene phylogenetics and phylogenomics.</title>
        <authorList>
            <person name="Vandepol N."/>
            <person name="Liber J."/>
            <person name="Desiro A."/>
            <person name="Na H."/>
            <person name="Kennedy M."/>
            <person name="Barry K."/>
            <person name="Grigoriev I.V."/>
            <person name="Miller A.N."/>
            <person name="O'Donnell K."/>
            <person name="Stajich J.E."/>
            <person name="Bonito G."/>
        </authorList>
    </citation>
    <scope>NUCLEOTIDE SEQUENCE</scope>
    <source>
        <strain evidence="3">REB-010B</strain>
    </source>
</reference>
<dbReference type="SUPFAM" id="SSF47616">
    <property type="entry name" value="GST C-terminal domain-like"/>
    <property type="match status" value="1"/>
</dbReference>
<dbReference type="PROSITE" id="PS50404">
    <property type="entry name" value="GST_NTER"/>
    <property type="match status" value="1"/>
</dbReference>
<dbReference type="SUPFAM" id="SSF52833">
    <property type="entry name" value="Thioredoxin-like"/>
    <property type="match status" value="1"/>
</dbReference>
<dbReference type="PANTHER" id="PTHR43968">
    <property type="match status" value="1"/>
</dbReference>
<evidence type="ECO:0000259" key="2">
    <source>
        <dbReference type="PROSITE" id="PS50405"/>
    </source>
</evidence>
<dbReference type="Gene3D" id="1.20.1050.10">
    <property type="match status" value="1"/>
</dbReference>
<gene>
    <name evidence="3" type="ORF">BGZ99_008281</name>
</gene>
<dbReference type="Gene3D" id="3.40.30.10">
    <property type="entry name" value="Glutaredoxin"/>
    <property type="match status" value="1"/>
</dbReference>
<proteinExistence type="predicted"/>
<dbReference type="Pfam" id="PF13410">
    <property type="entry name" value="GST_C_2"/>
    <property type="match status" value="1"/>
</dbReference>
<dbReference type="Proteomes" id="UP000738325">
    <property type="component" value="Unassembled WGS sequence"/>
</dbReference>
<dbReference type="InterPro" id="IPR036282">
    <property type="entry name" value="Glutathione-S-Trfase_C_sf"/>
</dbReference>
<dbReference type="InterPro" id="IPR050983">
    <property type="entry name" value="GST_Omega/HSP26"/>
</dbReference>
<comment type="caution">
    <text evidence="3">The sequence shown here is derived from an EMBL/GenBank/DDBJ whole genome shotgun (WGS) entry which is preliminary data.</text>
</comment>
<dbReference type="PROSITE" id="PS50405">
    <property type="entry name" value="GST_CTER"/>
    <property type="match status" value="1"/>
</dbReference>
<dbReference type="InterPro" id="IPR010987">
    <property type="entry name" value="Glutathione-S-Trfase_C-like"/>
</dbReference>
<evidence type="ECO:0008006" key="5">
    <source>
        <dbReference type="Google" id="ProtNLM"/>
    </source>
</evidence>
<dbReference type="AlphaFoldDB" id="A0A9P6UNP1"/>
<feature type="domain" description="GST N-terminal" evidence="1">
    <location>
        <begin position="5"/>
        <end position="86"/>
    </location>
</feature>
<dbReference type="EMBL" id="JAAAIP010000633">
    <property type="protein sequence ID" value="KAG0314233.1"/>
    <property type="molecule type" value="Genomic_DNA"/>
</dbReference>
<accession>A0A9P6UNP1</accession>
<dbReference type="InterPro" id="IPR004045">
    <property type="entry name" value="Glutathione_S-Trfase_N"/>
</dbReference>
<evidence type="ECO:0000313" key="3">
    <source>
        <dbReference type="EMBL" id="KAG0314233.1"/>
    </source>
</evidence>
<evidence type="ECO:0000259" key="1">
    <source>
        <dbReference type="PROSITE" id="PS50404"/>
    </source>
</evidence>
<dbReference type="SFLD" id="SFLDS00019">
    <property type="entry name" value="Glutathione_Transferase_(cytos"/>
    <property type="match status" value="1"/>
</dbReference>
<dbReference type="InterPro" id="IPR036249">
    <property type="entry name" value="Thioredoxin-like_sf"/>
</dbReference>
<dbReference type="PROSITE" id="PS51354">
    <property type="entry name" value="GLUTAREDOXIN_2"/>
    <property type="match status" value="1"/>
</dbReference>
<dbReference type="PANTHER" id="PTHR43968:SF8">
    <property type="entry name" value="S-TRANSFERASE, PUTATIVE (AFU_ORTHOLOGUE AFUA_2G00590)-RELATED"/>
    <property type="match status" value="1"/>
</dbReference>
<dbReference type="InterPro" id="IPR040079">
    <property type="entry name" value="Glutathione_S-Trfase"/>
</dbReference>
<keyword evidence="4" id="KW-1185">Reference proteome</keyword>
<dbReference type="SFLD" id="SFLDG00358">
    <property type="entry name" value="Main_(cytGST)"/>
    <property type="match status" value="1"/>
</dbReference>
<feature type="domain" description="GST C-terminal" evidence="2">
    <location>
        <begin position="91"/>
        <end position="234"/>
    </location>
</feature>
<dbReference type="Pfam" id="PF13409">
    <property type="entry name" value="GST_N_2"/>
    <property type="match status" value="1"/>
</dbReference>
<sequence length="234" mass="27563">MAGPDKIVFYNHPRCPFAARAVIAFEETKHKYEEVYIDINTPRPDWYLKDINPYGQVPALKIDDKDVIYESLFVVEYLSDLHPEANLFPKDALQRAQVRYLVHHYSTHVHPVQNKAAYTADHEQAAKHREELVVQLEKFSKLLDKVHRTENDVKEDGRFFLGDQFTFADLALAPFLARLFLVAAYNNNKELTVEEFPQLKRFFEWKETIAERPSVQKSTPTKEFMIEQHRKWVK</sequence>